<dbReference type="EMBL" id="CAFAAG010000053">
    <property type="protein sequence ID" value="CAB4793255.1"/>
    <property type="molecule type" value="Genomic_DNA"/>
</dbReference>
<dbReference type="GO" id="GO:0016491">
    <property type="term" value="F:oxidoreductase activity"/>
    <property type="evidence" value="ECO:0007669"/>
    <property type="project" value="InterPro"/>
</dbReference>
<dbReference type="InterPro" id="IPR018713">
    <property type="entry name" value="MPAB/Lcp_cat_dom"/>
</dbReference>
<dbReference type="PANTHER" id="PTHR36151">
    <property type="entry name" value="BLR2777 PROTEIN"/>
    <property type="match status" value="1"/>
</dbReference>
<organism evidence="2">
    <name type="scientific">freshwater metagenome</name>
    <dbReference type="NCBI Taxonomy" id="449393"/>
    <lineage>
        <taxon>unclassified sequences</taxon>
        <taxon>metagenomes</taxon>
        <taxon>ecological metagenomes</taxon>
    </lineage>
</organism>
<evidence type="ECO:0000259" key="1">
    <source>
        <dbReference type="Pfam" id="PF09995"/>
    </source>
</evidence>
<protein>
    <submittedName>
        <fullName evidence="2">Unannotated protein</fullName>
    </submittedName>
</protein>
<gene>
    <name evidence="2" type="ORF">UFOPK2975_00798</name>
</gene>
<evidence type="ECO:0000313" key="2">
    <source>
        <dbReference type="EMBL" id="CAB4793255.1"/>
    </source>
</evidence>
<name>A0A6J6XAP1_9ZZZZ</name>
<proteinExistence type="predicted"/>
<sequence>MATTDNRITKIPAVAELITTVRDSLGDALRARVIGPNGDARAQDLMDTPGPRWFDEDRPVRRMHSDASMFIGGLRSLMIQTLHPLAMAGVANHSNYKTDPWGRLQRTADFLAATTFGPADEAQKIIDRIKHVHGFVNGTASDGRPYSANDPHLLRWVHVVEVDSFLTSHQRYGKEPLDQAGRDGYVADMALIAAKLDVPNPPTTEKELSEQLLSFQDELKSTAESRDALKYLMFQPPLPIPARAAYYALVAATAATLPAWSRPMLRIPYLPLTERFALRPLGSGITKAFRWITEPTSPYRKAVDEDTMA</sequence>
<dbReference type="Pfam" id="PF09995">
    <property type="entry name" value="MPAB_Lcp_cat"/>
    <property type="match status" value="1"/>
</dbReference>
<dbReference type="AlphaFoldDB" id="A0A6J6XAP1"/>
<reference evidence="2" key="1">
    <citation type="submission" date="2020-05" db="EMBL/GenBank/DDBJ databases">
        <authorList>
            <person name="Chiriac C."/>
            <person name="Salcher M."/>
            <person name="Ghai R."/>
            <person name="Kavagutti S V."/>
        </authorList>
    </citation>
    <scope>NUCLEOTIDE SEQUENCE</scope>
</reference>
<accession>A0A6J6XAP1</accession>
<feature type="domain" description="ER-bound oxygenase mpaB/mpaB'/Rubber oxygenase catalytic" evidence="1">
    <location>
        <begin position="61"/>
        <end position="281"/>
    </location>
</feature>
<dbReference type="PANTHER" id="PTHR36151:SF3">
    <property type="entry name" value="ER-BOUND OXYGENASE MPAB_MPAB'_RUBBER OXYGENASE CATALYTIC DOMAIN-CONTAINING PROTEIN"/>
    <property type="match status" value="1"/>
</dbReference>